<proteinExistence type="predicted"/>
<dbReference type="EMBL" id="BKBA01000008">
    <property type="protein sequence ID" value="GEQ13810.1"/>
    <property type="molecule type" value="Genomic_DNA"/>
</dbReference>
<feature type="transmembrane region" description="Helical" evidence="1">
    <location>
        <begin position="93"/>
        <end position="112"/>
    </location>
</feature>
<keyword evidence="1" id="KW-0812">Transmembrane</keyword>
<feature type="transmembrane region" description="Helical" evidence="1">
    <location>
        <begin position="124"/>
        <end position="147"/>
    </location>
</feature>
<dbReference type="OrthoDB" id="3540634at2"/>
<sequence length="149" mass="15144">MSLLTDPPTLATTTAVLSDASRTTAGILLIALVTVETGGLYLVKIVRGAAPATEFQEKFARAGHAHAAVLLLLALICQVLADSTRQTGPLSWLSRSGVAVAALLMPGGFFFSSMGPGRTEPTRLIALVFAGAALLAASLLSLGAGLLTA</sequence>
<accession>A0A512T0W2</accession>
<feature type="transmembrane region" description="Helical" evidence="1">
    <location>
        <begin position="64"/>
        <end position="81"/>
    </location>
</feature>
<protein>
    <recommendedName>
        <fullName evidence="4">Integral membrane protein</fullName>
    </recommendedName>
</protein>
<evidence type="ECO:0000313" key="2">
    <source>
        <dbReference type="EMBL" id="GEQ13810.1"/>
    </source>
</evidence>
<evidence type="ECO:0000256" key="1">
    <source>
        <dbReference type="SAM" id="Phobius"/>
    </source>
</evidence>
<name>A0A512T0W2_9MICO</name>
<evidence type="ECO:0000313" key="3">
    <source>
        <dbReference type="Proteomes" id="UP000321793"/>
    </source>
</evidence>
<evidence type="ECO:0008006" key="4">
    <source>
        <dbReference type="Google" id="ProtNLM"/>
    </source>
</evidence>
<feature type="transmembrane region" description="Helical" evidence="1">
    <location>
        <begin position="20"/>
        <end position="43"/>
    </location>
</feature>
<dbReference type="RefSeq" id="WP_147064366.1">
    <property type="nucleotide sequence ID" value="NZ_BAABDN010000001.1"/>
</dbReference>
<comment type="caution">
    <text evidence="2">The sequence shown here is derived from an EMBL/GenBank/DDBJ whole genome shotgun (WGS) entry which is preliminary data.</text>
</comment>
<dbReference type="AlphaFoldDB" id="A0A512T0W2"/>
<dbReference type="Proteomes" id="UP000321793">
    <property type="component" value="Unassembled WGS sequence"/>
</dbReference>
<organism evidence="2 3">
    <name type="scientific">Knoellia locipacati</name>
    <dbReference type="NCBI Taxonomy" id="882824"/>
    <lineage>
        <taxon>Bacteria</taxon>
        <taxon>Bacillati</taxon>
        <taxon>Actinomycetota</taxon>
        <taxon>Actinomycetes</taxon>
        <taxon>Micrococcales</taxon>
        <taxon>Intrasporangiaceae</taxon>
        <taxon>Knoellia</taxon>
    </lineage>
</organism>
<gene>
    <name evidence="2" type="ORF">KLO01_18570</name>
</gene>
<keyword evidence="1" id="KW-0472">Membrane</keyword>
<keyword evidence="1" id="KW-1133">Transmembrane helix</keyword>
<keyword evidence="3" id="KW-1185">Reference proteome</keyword>
<reference evidence="2 3" key="1">
    <citation type="submission" date="2019-07" db="EMBL/GenBank/DDBJ databases">
        <title>Whole genome shotgun sequence of Knoellia locipacati NBRC 109775.</title>
        <authorList>
            <person name="Hosoyama A."/>
            <person name="Uohara A."/>
            <person name="Ohji S."/>
            <person name="Ichikawa N."/>
        </authorList>
    </citation>
    <scope>NUCLEOTIDE SEQUENCE [LARGE SCALE GENOMIC DNA]</scope>
    <source>
        <strain evidence="2 3">NBRC 109775</strain>
    </source>
</reference>